<evidence type="ECO:0000256" key="5">
    <source>
        <dbReference type="ARBA" id="ARBA00023136"/>
    </source>
</evidence>
<dbReference type="InterPro" id="IPR000531">
    <property type="entry name" value="Beta-barrel_TonB"/>
</dbReference>
<keyword evidence="4" id="KW-0798">TonB box</keyword>
<dbReference type="GO" id="GO:0044718">
    <property type="term" value="P:siderophore transmembrane transport"/>
    <property type="evidence" value="ECO:0007669"/>
    <property type="project" value="TreeGrafter"/>
</dbReference>
<dbReference type="PANTHER" id="PTHR30069">
    <property type="entry name" value="TONB-DEPENDENT OUTER MEMBRANE RECEPTOR"/>
    <property type="match status" value="1"/>
</dbReference>
<proteinExistence type="predicted"/>
<protein>
    <recommendedName>
        <fullName evidence="10">TonB-dependent receptor plug domain-containing protein</fullName>
    </recommendedName>
</protein>
<organism evidence="9">
    <name type="scientific">marine sediment metagenome</name>
    <dbReference type="NCBI Taxonomy" id="412755"/>
    <lineage>
        <taxon>unclassified sequences</taxon>
        <taxon>metagenomes</taxon>
        <taxon>ecological metagenomes</taxon>
    </lineage>
</organism>
<dbReference type="GO" id="GO:0015344">
    <property type="term" value="F:siderophore uptake transmembrane transporter activity"/>
    <property type="evidence" value="ECO:0007669"/>
    <property type="project" value="TreeGrafter"/>
</dbReference>
<dbReference type="InterPro" id="IPR012910">
    <property type="entry name" value="Plug_dom"/>
</dbReference>
<name>X1DFV1_9ZZZZ</name>
<evidence type="ECO:0000256" key="4">
    <source>
        <dbReference type="ARBA" id="ARBA00023077"/>
    </source>
</evidence>
<dbReference type="InterPro" id="IPR036942">
    <property type="entry name" value="Beta-barrel_TonB_sf"/>
</dbReference>
<gene>
    <name evidence="9" type="ORF">S03H2_01225</name>
</gene>
<evidence type="ECO:0000256" key="6">
    <source>
        <dbReference type="ARBA" id="ARBA00023237"/>
    </source>
</evidence>
<keyword evidence="2" id="KW-0813">Transport</keyword>
<dbReference type="SUPFAM" id="SSF56935">
    <property type="entry name" value="Porins"/>
    <property type="match status" value="1"/>
</dbReference>
<evidence type="ECO:0000256" key="2">
    <source>
        <dbReference type="ARBA" id="ARBA00022448"/>
    </source>
</evidence>
<dbReference type="InterPro" id="IPR037066">
    <property type="entry name" value="Plug_dom_sf"/>
</dbReference>
<feature type="domain" description="TonB-dependent receptor-like beta-barrel" evidence="7">
    <location>
        <begin position="122"/>
        <end position="529"/>
    </location>
</feature>
<reference evidence="9" key="1">
    <citation type="journal article" date="2014" name="Front. Microbiol.">
        <title>High frequency of phylogenetically diverse reductive dehalogenase-homologous genes in deep subseafloor sedimentary metagenomes.</title>
        <authorList>
            <person name="Kawai M."/>
            <person name="Futagami T."/>
            <person name="Toyoda A."/>
            <person name="Takaki Y."/>
            <person name="Nishi S."/>
            <person name="Hori S."/>
            <person name="Arai W."/>
            <person name="Tsubouchi T."/>
            <person name="Morono Y."/>
            <person name="Uchiyama I."/>
            <person name="Ito T."/>
            <person name="Fujiyama A."/>
            <person name="Inagaki F."/>
            <person name="Takami H."/>
        </authorList>
    </citation>
    <scope>NUCLEOTIDE SEQUENCE</scope>
    <source>
        <strain evidence="9">Expedition CK06-06</strain>
    </source>
</reference>
<dbReference type="GO" id="GO:0009279">
    <property type="term" value="C:cell outer membrane"/>
    <property type="evidence" value="ECO:0007669"/>
    <property type="project" value="UniProtKB-SubCell"/>
</dbReference>
<dbReference type="PROSITE" id="PS52016">
    <property type="entry name" value="TONB_DEPENDENT_REC_3"/>
    <property type="match status" value="1"/>
</dbReference>
<feature type="domain" description="TonB-dependent receptor plug" evidence="8">
    <location>
        <begin position="3"/>
        <end position="53"/>
    </location>
</feature>
<keyword evidence="5" id="KW-0472">Membrane</keyword>
<keyword evidence="3" id="KW-0812">Transmembrane</keyword>
<dbReference type="EMBL" id="BARU01000343">
    <property type="protein sequence ID" value="GAH19721.1"/>
    <property type="molecule type" value="Genomic_DNA"/>
</dbReference>
<feature type="non-terminal residue" evidence="9">
    <location>
        <position position="1"/>
    </location>
</feature>
<comment type="caution">
    <text evidence="9">The sequence shown here is derived from an EMBL/GenBank/DDBJ whole genome shotgun (WGS) entry which is preliminary data.</text>
</comment>
<comment type="subcellular location">
    <subcellularLocation>
        <location evidence="1">Cell outer membrane</location>
        <topology evidence="1">Multi-pass membrane protein</topology>
    </subcellularLocation>
</comment>
<evidence type="ECO:0008006" key="10">
    <source>
        <dbReference type="Google" id="ProtNLM"/>
    </source>
</evidence>
<dbReference type="Gene3D" id="2.170.130.10">
    <property type="entry name" value="TonB-dependent receptor, plug domain"/>
    <property type="match status" value="1"/>
</dbReference>
<dbReference type="InterPro" id="IPR039426">
    <property type="entry name" value="TonB-dep_rcpt-like"/>
</dbReference>
<dbReference type="Pfam" id="PF00593">
    <property type="entry name" value="TonB_dep_Rec_b-barrel"/>
    <property type="match status" value="1"/>
</dbReference>
<accession>X1DFV1</accession>
<dbReference type="AlphaFoldDB" id="X1DFV1"/>
<sequence>GKYTQILIDSSPVVSAMTGVYGLEQIPAEMVERVEIIKGGGSALYGGNAVAGVINVLTKEPQENKTTLKLHQESTSGKPFTSFGFHSSLVSKDINTKAFLFGTYQKREPVDLNEDSFSELGTISNTSFGLNFYNYFPKIKGNLKLGFFRIFEERRGGDLFDKPPHEANTAEWIKTDQIGLSSEWNHSLSQKVHYNLSFSLVDAKRNTYYGSHKDLNAYGNTKNPLLFLNCQLNYQIGSHVFSLGAQYKRDKIKDEATGYNRIIEDVYHESGFFIQDDFKISKVFSLLTGVRLNKHSALDKSIITPRLSILINITKDLAFRTSFSTGFRAPQVFDEDLHITQVGGEGMIITNSPDLNVEKSFSISSGLDYGKQIKRNLIQLSLETFYTQLTDTFVLHEVSRIENARILERINGFGSKVYGFSIDFGLVLGPKFSLASGWTIQRTRLDEPEPDFNSKEFFRTPDYYGYASISYENKKIVNAELSMEYTGEMKVPHYAGYIENDRLERTDPFWVVNIKIHKPINITEDYRVSIFIGTHNLLDSYQKDLDKTVDRDSGYVYGPAKPRSFYAGFKFSF</sequence>
<dbReference type="Pfam" id="PF07715">
    <property type="entry name" value="Plug"/>
    <property type="match status" value="1"/>
</dbReference>
<evidence type="ECO:0000259" key="8">
    <source>
        <dbReference type="Pfam" id="PF07715"/>
    </source>
</evidence>
<evidence type="ECO:0000313" key="9">
    <source>
        <dbReference type="EMBL" id="GAH19721.1"/>
    </source>
</evidence>
<evidence type="ECO:0000256" key="3">
    <source>
        <dbReference type="ARBA" id="ARBA00022692"/>
    </source>
</evidence>
<evidence type="ECO:0000256" key="1">
    <source>
        <dbReference type="ARBA" id="ARBA00004571"/>
    </source>
</evidence>
<keyword evidence="6" id="KW-0998">Cell outer membrane</keyword>
<evidence type="ECO:0000259" key="7">
    <source>
        <dbReference type="Pfam" id="PF00593"/>
    </source>
</evidence>
<dbReference type="Gene3D" id="2.40.170.20">
    <property type="entry name" value="TonB-dependent receptor, beta-barrel domain"/>
    <property type="match status" value="1"/>
</dbReference>
<dbReference type="PANTHER" id="PTHR30069:SF57">
    <property type="entry name" value="TONB-DEPENDENT RECEPTOR"/>
    <property type="match status" value="1"/>
</dbReference>